<sequence length="1401" mass="137605">MKQKPIKGTFTSRLALLTLGALSGASYAQATRTWDGGGTPTNNMDIAANWSGDVVPTGAAPGDTAQWDGSVPGDLSLNYTAAGTGAGLAAGNGIFLNILGTQTSPLTINETSGTAGLRIQNLTVASGAGALTFGGTAGTDFLTLGSGALLNHTWANNSSNAVTFLSDVGFGAGGGATHALTLTGSGNWNVNTSLVRTGTGTINVIKDGTGALNVGGVNALGNAAFTINAGTLDNTSGAALTLTNTTQSWNGDFNFSTSESTNANDLGLGGGAVTLGTATGSSRTITTNGAAVLTTTGVIADGTTANSIIKSGSGGLRFDGTNTYTGGTTLNAGALHIGNNAALGSGPLTVNGGVIVPRLAARTLANAATFAGDFTIGITGFNNQMNFSGPVSLGGGTRVIDVASTTIDPDAIISGVISNGGLTKTGAGTMVLTGTNAYDGATLINGGILKLEGQGAINTSTGITIDGPDARFSHMGSVALTPTINLIQGAFEGSGTVGTVNVADSPSATVGNGAAPLTIGTLNFAGAATLSLPSSNAGPGLTVGTLSTSGADNGILIDITRTGPWANGLNNLISFTSLPAADINDFDYAVVNGPALGARQSFGDLVINGNNVALEVIGTSVYWTGLQNNQWTFNTIPGAKNWKQTSNNAATDFIDGDDVVFNDTPGSNQTVQIDDGDVLPTTTVFNNSVVNYTFESIGSFGIASGTVTKGGSGSVTFNTTNFYGGGTTLNAGTLNLNTSTALGSGPVVINGGTLDNTSGAPVAFTSTGTHTWNSDFSFTGSNDLDMGTGTVTTAGTGDRTVTVAAKVLAVGELKTATNQGFTKQGAGTLALTSTGAGGGSSVVNGPLNVAAGTLQINRTGAPDANTTGDLTVASLAGTGTITNGGNFERWLFVNVVGSNTFDGTLSNGGSGALGINKPGTGTLTLTGNNSFSGATTLGGGSLVITGTNTAGGPVNINGGAGNPTILNLQNSNALGTSVVTAVNRHSGVQLQGGITLPSSVSFVTSNDGTSGATVPYAIGSLGGNNVIQGNIALTVGGGGSVIQSDSGSLTLTGDITIAAGQTSRGVVLAGDSTGANTFSGKLLDLSPTAVASLTKNGAGTWTVSGTNTYTGLTAVNAGTLIATGDSSAATGAVSVATGATLGGNGSFGGSLTIATGAHHALAVAANPGAQVTRSVASLDLNAVGDILDLSAATTPAPGVYTLVSTTNGITGQTGGILTDTVVNLTGLSGSVTVDGNNLVLTVSGGGSAFDSWITNYPSIPAGERGPSDDPDNDGFSNQVEFALGGNPGDPTDNAKIYSIVADSDSDGDTNKELLLTIAVRSGTGSFNGTTSKSAASDDPAYGYRVEGSLDLNAFNETVDVVPTAVPPSGVTLPSGYTWKTFSLNASNGTSGKGFLRVIVTP</sequence>
<evidence type="ECO:0000313" key="4">
    <source>
        <dbReference type="EMBL" id="QJE96254.1"/>
    </source>
</evidence>
<name>A0A858RI84_9BACT</name>
<dbReference type="Proteomes" id="UP000501812">
    <property type="component" value="Chromosome"/>
</dbReference>
<feature type="region of interest" description="Disordered" evidence="2">
    <location>
        <begin position="1259"/>
        <end position="1289"/>
    </location>
</feature>
<evidence type="ECO:0000313" key="5">
    <source>
        <dbReference type="Proteomes" id="UP000501812"/>
    </source>
</evidence>
<proteinExistence type="predicted"/>
<accession>A0A858RI84</accession>
<dbReference type="RefSeq" id="WP_169454655.1">
    <property type="nucleotide sequence ID" value="NZ_CP051774.1"/>
</dbReference>
<reference evidence="4 5" key="1">
    <citation type="submission" date="2020-04" db="EMBL/GenBank/DDBJ databases">
        <title>Luteolibacter sp. G-1-1-1 isolated from soil.</title>
        <authorList>
            <person name="Dahal R.H."/>
        </authorList>
    </citation>
    <scope>NUCLEOTIDE SEQUENCE [LARGE SCALE GENOMIC DNA]</scope>
    <source>
        <strain evidence="4 5">G-1-1-1</strain>
    </source>
</reference>
<evidence type="ECO:0000256" key="3">
    <source>
        <dbReference type="SAM" id="SignalP"/>
    </source>
</evidence>
<dbReference type="KEGG" id="luo:HHL09_10820"/>
<keyword evidence="1 3" id="KW-0732">Signal</keyword>
<dbReference type="SUPFAM" id="SSF51126">
    <property type="entry name" value="Pectin lyase-like"/>
    <property type="match status" value="1"/>
</dbReference>
<dbReference type="InterPro" id="IPR011050">
    <property type="entry name" value="Pectin_lyase_fold/virulence"/>
</dbReference>
<dbReference type="Pfam" id="PF12951">
    <property type="entry name" value="PATR"/>
    <property type="match status" value="6"/>
</dbReference>
<gene>
    <name evidence="4" type="ORF">HHL09_10820</name>
</gene>
<evidence type="ECO:0000256" key="1">
    <source>
        <dbReference type="ARBA" id="ARBA00022729"/>
    </source>
</evidence>
<feature type="signal peptide" evidence="3">
    <location>
        <begin position="1"/>
        <end position="30"/>
    </location>
</feature>
<dbReference type="NCBIfam" id="TIGR02601">
    <property type="entry name" value="autotrns_rpt"/>
    <property type="match status" value="4"/>
</dbReference>
<feature type="chain" id="PRO_5032864726" description="Autotransporter-associated beta strand protein" evidence="3">
    <location>
        <begin position="31"/>
        <end position="1401"/>
    </location>
</feature>
<protein>
    <recommendedName>
        <fullName evidence="6">Autotransporter-associated beta strand protein</fullName>
    </recommendedName>
</protein>
<dbReference type="InterPro" id="IPR013425">
    <property type="entry name" value="Autotrns_rpt"/>
</dbReference>
<evidence type="ECO:0008006" key="6">
    <source>
        <dbReference type="Google" id="ProtNLM"/>
    </source>
</evidence>
<keyword evidence="5" id="KW-1185">Reference proteome</keyword>
<dbReference type="EMBL" id="CP051774">
    <property type="protein sequence ID" value="QJE96254.1"/>
    <property type="molecule type" value="Genomic_DNA"/>
</dbReference>
<organism evidence="4 5">
    <name type="scientific">Luteolibacter luteus</name>
    <dbReference type="NCBI Taxonomy" id="2728835"/>
    <lineage>
        <taxon>Bacteria</taxon>
        <taxon>Pseudomonadati</taxon>
        <taxon>Verrucomicrobiota</taxon>
        <taxon>Verrucomicrobiia</taxon>
        <taxon>Verrucomicrobiales</taxon>
        <taxon>Verrucomicrobiaceae</taxon>
        <taxon>Luteolibacter</taxon>
    </lineage>
</organism>
<evidence type="ECO:0000256" key="2">
    <source>
        <dbReference type="SAM" id="MobiDB-lite"/>
    </source>
</evidence>